<feature type="compositionally biased region" description="Polar residues" evidence="1">
    <location>
        <begin position="65"/>
        <end position="74"/>
    </location>
</feature>
<dbReference type="EMBL" id="JAYGIL010000045">
    <property type="protein sequence ID" value="MEA5405839.1"/>
    <property type="molecule type" value="Genomic_DNA"/>
</dbReference>
<feature type="region of interest" description="Disordered" evidence="1">
    <location>
        <begin position="61"/>
        <end position="97"/>
    </location>
</feature>
<proteinExistence type="predicted"/>
<protein>
    <submittedName>
        <fullName evidence="2">Uncharacterized protein</fullName>
    </submittedName>
</protein>
<feature type="compositionally biased region" description="Basic and acidic residues" evidence="1">
    <location>
        <begin position="75"/>
        <end position="97"/>
    </location>
</feature>
<keyword evidence="3" id="KW-1185">Reference proteome</keyword>
<reference evidence="2 3" key="1">
    <citation type="submission" date="2023-12" db="EMBL/GenBank/DDBJ databases">
        <title>Novel species of the genus Arcicella isolated from rivers.</title>
        <authorList>
            <person name="Lu H."/>
        </authorList>
    </citation>
    <scope>NUCLEOTIDE SEQUENCE [LARGE SCALE GENOMIC DNA]</scope>
    <source>
        <strain evidence="2 3">DC2W</strain>
    </source>
</reference>
<evidence type="ECO:0000313" key="3">
    <source>
        <dbReference type="Proteomes" id="UP001303899"/>
    </source>
</evidence>
<name>A0ABU5SBI7_9BACT</name>
<dbReference type="Proteomes" id="UP001303899">
    <property type="component" value="Unassembled WGS sequence"/>
</dbReference>
<evidence type="ECO:0000256" key="1">
    <source>
        <dbReference type="SAM" id="MobiDB-lite"/>
    </source>
</evidence>
<dbReference type="RefSeq" id="WP_323699231.1">
    <property type="nucleotide sequence ID" value="NZ_JAYGIL010000045.1"/>
</dbReference>
<organism evidence="2 3">
    <name type="scientific">Arcicella gelida</name>
    <dbReference type="NCBI Taxonomy" id="2984195"/>
    <lineage>
        <taxon>Bacteria</taxon>
        <taxon>Pseudomonadati</taxon>
        <taxon>Bacteroidota</taxon>
        <taxon>Cytophagia</taxon>
        <taxon>Cytophagales</taxon>
        <taxon>Flectobacillaceae</taxon>
        <taxon>Arcicella</taxon>
    </lineage>
</organism>
<gene>
    <name evidence="2" type="ORF">VB776_23070</name>
</gene>
<sequence>MRTNPKTGAEYVGRAKSAAHFEARQAAHDTKLGVTHKYKVIDNAKPGTKLDVAEESAIRARGGANNKSNPNGTLENKRYQMNEERYRAAGGKVDKPN</sequence>
<comment type="caution">
    <text evidence="2">The sequence shown here is derived from an EMBL/GenBank/DDBJ whole genome shotgun (WGS) entry which is preliminary data.</text>
</comment>
<evidence type="ECO:0000313" key="2">
    <source>
        <dbReference type="EMBL" id="MEA5405839.1"/>
    </source>
</evidence>
<accession>A0ABU5SBI7</accession>